<dbReference type="SUPFAM" id="SSF103481">
    <property type="entry name" value="Multidrug resistance efflux transporter EmrE"/>
    <property type="match status" value="1"/>
</dbReference>
<feature type="transmembrane region" description="Helical" evidence="1">
    <location>
        <begin position="178"/>
        <end position="196"/>
    </location>
</feature>
<dbReference type="Gene3D" id="1.10.3730.20">
    <property type="match status" value="1"/>
</dbReference>
<keyword evidence="1" id="KW-0812">Transmembrane</keyword>
<accession>A0A6V7Y5P3</accession>
<protein>
    <recommendedName>
        <fullName evidence="2">EamA domain-containing protein</fullName>
    </recommendedName>
</protein>
<feature type="transmembrane region" description="Helical" evidence="1">
    <location>
        <begin position="208"/>
        <end position="227"/>
    </location>
</feature>
<evidence type="ECO:0000259" key="2">
    <source>
        <dbReference type="Pfam" id="PF00892"/>
    </source>
</evidence>
<gene>
    <name evidence="3" type="ORF">MENT_LOCUS59954</name>
</gene>
<reference evidence="3 4" key="1">
    <citation type="submission" date="2020-08" db="EMBL/GenBank/DDBJ databases">
        <authorList>
            <person name="Koutsovoulos G."/>
            <person name="Danchin GJ E."/>
        </authorList>
    </citation>
    <scope>NUCLEOTIDE SEQUENCE [LARGE SCALE GENOMIC DNA]</scope>
</reference>
<feature type="transmembrane region" description="Helical" evidence="1">
    <location>
        <begin position="12"/>
        <end position="29"/>
    </location>
</feature>
<dbReference type="InterPro" id="IPR000620">
    <property type="entry name" value="EamA_dom"/>
</dbReference>
<keyword evidence="1" id="KW-0472">Membrane</keyword>
<feature type="transmembrane region" description="Helical" evidence="1">
    <location>
        <begin position="266"/>
        <end position="284"/>
    </location>
</feature>
<sequence length="331" mass="37435">MEDNDHKNKIIFWTIITILSVAISTGYGSQVKYSLLNDDPTHFFPPYTMMWFNNCCLIICFPLFLFYEKCIKKNQMSLKEITSKSSRIFSDDGFRFGPFFIKEFFFLCLYTFGNYSYALSLGKISSSAALTIRSFEVSIVYIFGRIVLKDKFNIFKTIAVFLAIIGVISIALDKEFAANIIGFLLVLLSCLSDSTYKVRVCSFLSGMAIVNLPLNLIPTSILVYFGYDIWQWDSVPWGNFLNFVFLTFVFNIATIFGVAALGPLSIVIGVLCGIPISIFIDVILRGRHLTLTFVIGAVSLITSAILANFYRQIGYLFERDKGENKGNEQNI</sequence>
<dbReference type="InterPro" id="IPR026505">
    <property type="entry name" value="Solute_c_fam_35_mem_F3/F4"/>
</dbReference>
<dbReference type="Proteomes" id="UP000580250">
    <property type="component" value="Unassembled WGS sequence"/>
</dbReference>
<feature type="domain" description="EamA" evidence="2">
    <location>
        <begin position="13"/>
        <end position="170"/>
    </location>
</feature>
<dbReference type="EMBL" id="CAJEWN010002994">
    <property type="protein sequence ID" value="CAD2206097.1"/>
    <property type="molecule type" value="Genomic_DNA"/>
</dbReference>
<feature type="transmembrane region" description="Helical" evidence="1">
    <location>
        <begin position="239"/>
        <end position="259"/>
    </location>
</feature>
<evidence type="ECO:0000313" key="3">
    <source>
        <dbReference type="EMBL" id="CAD2206097.1"/>
    </source>
</evidence>
<feature type="transmembrane region" description="Helical" evidence="1">
    <location>
        <begin position="154"/>
        <end position="172"/>
    </location>
</feature>
<proteinExistence type="predicted"/>
<organism evidence="3 4">
    <name type="scientific">Meloidogyne enterolobii</name>
    <name type="common">Root-knot nematode worm</name>
    <name type="synonym">Meloidogyne mayaguensis</name>
    <dbReference type="NCBI Taxonomy" id="390850"/>
    <lineage>
        <taxon>Eukaryota</taxon>
        <taxon>Metazoa</taxon>
        <taxon>Ecdysozoa</taxon>
        <taxon>Nematoda</taxon>
        <taxon>Chromadorea</taxon>
        <taxon>Rhabditida</taxon>
        <taxon>Tylenchina</taxon>
        <taxon>Tylenchomorpha</taxon>
        <taxon>Tylenchoidea</taxon>
        <taxon>Meloidogynidae</taxon>
        <taxon>Meloidogyninae</taxon>
        <taxon>Meloidogyne</taxon>
    </lineage>
</organism>
<dbReference type="OrthoDB" id="10062838at2759"/>
<comment type="caution">
    <text evidence="3">The sequence shown here is derived from an EMBL/GenBank/DDBJ whole genome shotgun (WGS) entry which is preliminary data.</text>
</comment>
<keyword evidence="1" id="KW-1133">Transmembrane helix</keyword>
<dbReference type="Pfam" id="PF00892">
    <property type="entry name" value="EamA"/>
    <property type="match status" value="1"/>
</dbReference>
<dbReference type="InterPro" id="IPR037185">
    <property type="entry name" value="EmrE-like"/>
</dbReference>
<evidence type="ECO:0000313" key="4">
    <source>
        <dbReference type="Proteomes" id="UP000580250"/>
    </source>
</evidence>
<dbReference type="PANTHER" id="PTHR19346">
    <property type="entry name" value="SUGAR PHOSPHATE TRANSPORTER DOMAIN-CONTAINING PROTEIN"/>
    <property type="match status" value="1"/>
</dbReference>
<name>A0A6V7Y5P3_MELEN</name>
<dbReference type="PANTHER" id="PTHR19346:SF4">
    <property type="entry name" value="SUGAR PHOSPHATE TRANSPORTER DOMAIN-CONTAINING PROTEIN"/>
    <property type="match status" value="1"/>
</dbReference>
<dbReference type="GO" id="GO:0016020">
    <property type="term" value="C:membrane"/>
    <property type="evidence" value="ECO:0007669"/>
    <property type="project" value="InterPro"/>
</dbReference>
<feature type="transmembrane region" description="Helical" evidence="1">
    <location>
        <begin position="290"/>
        <end position="310"/>
    </location>
</feature>
<dbReference type="AlphaFoldDB" id="A0A6V7Y5P3"/>
<feature type="transmembrane region" description="Helical" evidence="1">
    <location>
        <begin position="49"/>
        <end position="67"/>
    </location>
</feature>
<evidence type="ECO:0000256" key="1">
    <source>
        <dbReference type="SAM" id="Phobius"/>
    </source>
</evidence>